<gene>
    <name evidence="1" type="ordered locus">LOC_Os11g28670</name>
</gene>
<proteinExistence type="predicted"/>
<accession>Q2R4F4</accession>
<sequence length="81" mass="9620">MEWCDEYGTGSEEWTTKVEIKIKNVPEHANHPEIMERLVSFFCDAQTYRLHCMLDQNRTLSLKLKILKSMKTLKSMKIQML</sequence>
<dbReference type="EMBL" id="DP000010">
    <property type="protein sequence ID" value="ABA93596.1"/>
    <property type="molecule type" value="Genomic_DNA"/>
</dbReference>
<name>Q2R4F4_ORYSJ</name>
<evidence type="ECO:0000313" key="1">
    <source>
        <dbReference type="EMBL" id="ABA93596.1"/>
    </source>
</evidence>
<reference evidence="1" key="2">
    <citation type="submission" date="2005-04" db="EMBL/GenBank/DDBJ databases">
        <authorList>
            <person name="Buell C.R."/>
            <person name="Wing R.A."/>
            <person name="McCombie W.A."/>
            <person name="Ouyang S."/>
        </authorList>
    </citation>
    <scope>NUCLEOTIDE SEQUENCE</scope>
</reference>
<dbReference type="AlphaFoldDB" id="Q2R4F4"/>
<reference evidence="1" key="3">
    <citation type="submission" date="2006-01" db="EMBL/GenBank/DDBJ databases">
        <authorList>
            <person name="Buell R."/>
        </authorList>
    </citation>
    <scope>NUCLEOTIDE SEQUENCE</scope>
</reference>
<reference evidence="1" key="1">
    <citation type="journal article" date="2005" name="BMC Biol.">
        <title>The sequence of rice chromosomes 11 and 12, rich in disease resistance genes and recent gene duplications.</title>
        <authorList>
            <consortium name="The rice chromosomes 11 and 12 sequencing consortia"/>
        </authorList>
    </citation>
    <scope>NUCLEOTIDE SEQUENCE [LARGE SCALE GENOMIC DNA]</scope>
</reference>
<organism evidence="1">
    <name type="scientific">Oryza sativa subsp. japonica</name>
    <name type="common">Rice</name>
    <dbReference type="NCBI Taxonomy" id="39947"/>
    <lineage>
        <taxon>Eukaryota</taxon>
        <taxon>Viridiplantae</taxon>
        <taxon>Streptophyta</taxon>
        <taxon>Embryophyta</taxon>
        <taxon>Tracheophyta</taxon>
        <taxon>Spermatophyta</taxon>
        <taxon>Magnoliopsida</taxon>
        <taxon>Liliopsida</taxon>
        <taxon>Poales</taxon>
        <taxon>Poaceae</taxon>
        <taxon>BOP clade</taxon>
        <taxon>Oryzoideae</taxon>
        <taxon>Oryzeae</taxon>
        <taxon>Oryzinae</taxon>
        <taxon>Oryza</taxon>
        <taxon>Oryza sativa</taxon>
    </lineage>
</organism>
<protein>
    <submittedName>
        <fullName evidence="1">Uncharacterized protein</fullName>
    </submittedName>
</protein>